<proteinExistence type="predicted"/>
<name>A0A0F9LQ41_9ZZZZ</name>
<accession>A0A0F9LQ41</accession>
<organism evidence="1">
    <name type="scientific">marine sediment metagenome</name>
    <dbReference type="NCBI Taxonomy" id="412755"/>
    <lineage>
        <taxon>unclassified sequences</taxon>
        <taxon>metagenomes</taxon>
        <taxon>ecological metagenomes</taxon>
    </lineage>
</organism>
<feature type="non-terminal residue" evidence="1">
    <location>
        <position position="1"/>
    </location>
</feature>
<dbReference type="AlphaFoldDB" id="A0A0F9LQ41"/>
<protein>
    <submittedName>
        <fullName evidence="1">Uncharacterized protein</fullName>
    </submittedName>
</protein>
<reference evidence="1" key="1">
    <citation type="journal article" date="2015" name="Nature">
        <title>Complex archaea that bridge the gap between prokaryotes and eukaryotes.</title>
        <authorList>
            <person name="Spang A."/>
            <person name="Saw J.H."/>
            <person name="Jorgensen S.L."/>
            <person name="Zaremba-Niedzwiedzka K."/>
            <person name="Martijn J."/>
            <person name="Lind A.E."/>
            <person name="van Eijk R."/>
            <person name="Schleper C."/>
            <person name="Guy L."/>
            <person name="Ettema T.J."/>
        </authorList>
    </citation>
    <scope>NUCLEOTIDE SEQUENCE</scope>
</reference>
<sequence>GQTDTHLGTLDVQGNISGTIFSNGPIDNIISREGVISAEIITRDPAFNADIGSITTANGFTGILDIDGDVGRFTSYATLGPDPATLPNMIPLRFDIAGDLGQLTIKGTKGGPPVDLFTTLYVGGDIGKLDIDGSLYADLLVNGNVGSMILDGNMGGVFLLPGVLTLGHVEILGYLGSLTLADGANIVSNLTTGGPIDKITLRDKSKNPLTGNVLGTITSRHGGIGSVSIQNGTLGGLNAATGIGKITMKGDRADPANITGDIIANGGGIDSLTITNGSLLADVKAMGGAIKKFSISGGTAAPGTLIYSSAGIGSLAVKNRAAAVPISFGASIITDADLKKLSISGTNMDGSLSVAGRADNLSIQGDLNGQLFVAGGFKSLNVRGNMNSASVATLYSMGKVAISGDVNNSSIIGGYDAATGAAHSADLKTLSVGGNWNASQLVLGVDPGPNTLFGDGDDLATLGVSSLGRMTVKGTASPVGSLIMAGTSLGQIPPSLNTPLSAKTVAGVTPPLDPDPAKQFFAGTYIAPDGVSITYKGTGRGSYDPATGDLVLQGGGFKHSLSIDNTGPAKTINVAGDDDLGLSNLTFRGNAVAGDITIQGPVGKLAVPAAASGSDWLLPGGVKSIATNTLVGVDVVAGAIGNWKLNGDFTRLVDEGLIADVLGSLSIAGNMTASVLTTIGGIKSLTVRGNIDGSLMNPIVSEAQVVSAGGLDKLSAKFRSR</sequence>
<evidence type="ECO:0000313" key="1">
    <source>
        <dbReference type="EMBL" id="KKM52905.1"/>
    </source>
</evidence>
<dbReference type="EMBL" id="LAZR01011929">
    <property type="protein sequence ID" value="KKM52905.1"/>
    <property type="molecule type" value="Genomic_DNA"/>
</dbReference>
<comment type="caution">
    <text evidence="1">The sequence shown here is derived from an EMBL/GenBank/DDBJ whole genome shotgun (WGS) entry which is preliminary data.</text>
</comment>
<gene>
    <name evidence="1" type="ORF">LCGC14_1554420</name>
</gene>